<organism evidence="1 2">
    <name type="scientific">Caenorhabditis japonica</name>
    <dbReference type="NCBI Taxonomy" id="281687"/>
    <lineage>
        <taxon>Eukaryota</taxon>
        <taxon>Metazoa</taxon>
        <taxon>Ecdysozoa</taxon>
        <taxon>Nematoda</taxon>
        <taxon>Chromadorea</taxon>
        <taxon>Rhabditida</taxon>
        <taxon>Rhabditina</taxon>
        <taxon>Rhabditomorpha</taxon>
        <taxon>Rhabditoidea</taxon>
        <taxon>Rhabditidae</taxon>
        <taxon>Peloderinae</taxon>
        <taxon>Caenorhabditis</taxon>
    </lineage>
</organism>
<dbReference type="InterPro" id="IPR052709">
    <property type="entry name" value="Transposase-MT_Hybrid"/>
</dbReference>
<dbReference type="PANTHER" id="PTHR46060">
    <property type="entry name" value="MARINER MOS1 TRANSPOSASE-LIKE PROTEIN"/>
    <property type="match status" value="1"/>
</dbReference>
<dbReference type="PANTHER" id="PTHR46060:SF1">
    <property type="entry name" value="MARINER MOS1 TRANSPOSASE-LIKE PROTEIN"/>
    <property type="match status" value="1"/>
</dbReference>
<keyword evidence="2" id="KW-1185">Reference proteome</keyword>
<evidence type="ECO:0008006" key="3">
    <source>
        <dbReference type="Google" id="ProtNLM"/>
    </source>
</evidence>
<dbReference type="InterPro" id="IPR001888">
    <property type="entry name" value="Transposase_1"/>
</dbReference>
<dbReference type="Gene3D" id="3.30.420.10">
    <property type="entry name" value="Ribonuclease H-like superfamily/Ribonuclease H"/>
    <property type="match status" value="1"/>
</dbReference>
<dbReference type="GO" id="GO:0003676">
    <property type="term" value="F:nucleic acid binding"/>
    <property type="evidence" value="ECO:0007669"/>
    <property type="project" value="InterPro"/>
</dbReference>
<sequence>MVETRGVSMPKGELDPKKVLLCIWWNVKGRVHWEFLPTNTTVTSDLYCKQLATVAEQIKGKLKRVYFLHDNARPLYYPDMIPTDDNLFRTLSHFLNRREFHNEVDLKTSLQSIL</sequence>
<name>A0A8R1I9S1_CAEJA</name>
<dbReference type="InterPro" id="IPR036397">
    <property type="entry name" value="RNaseH_sf"/>
</dbReference>
<dbReference type="EnsemblMetazoa" id="CJA25489.1">
    <property type="protein sequence ID" value="CJA25489.1"/>
    <property type="gene ID" value="WBGene00181061"/>
</dbReference>
<proteinExistence type="predicted"/>
<accession>A0A8R1I9S1</accession>
<evidence type="ECO:0000313" key="2">
    <source>
        <dbReference type="Proteomes" id="UP000005237"/>
    </source>
</evidence>
<dbReference type="Pfam" id="PF01359">
    <property type="entry name" value="Transposase_1"/>
    <property type="match status" value="1"/>
</dbReference>
<dbReference type="Proteomes" id="UP000005237">
    <property type="component" value="Unassembled WGS sequence"/>
</dbReference>
<protein>
    <recommendedName>
        <fullName evidence="3">Mariner Mos1 transposase</fullName>
    </recommendedName>
</protein>
<dbReference type="AlphaFoldDB" id="A0A8R1I9S1"/>
<reference evidence="2" key="1">
    <citation type="submission" date="2010-08" db="EMBL/GenBank/DDBJ databases">
        <authorList>
            <consortium name="Caenorhabditis japonica Sequencing Consortium"/>
            <person name="Wilson R.K."/>
        </authorList>
    </citation>
    <scope>NUCLEOTIDE SEQUENCE [LARGE SCALE GENOMIC DNA]</scope>
    <source>
        <strain evidence="2">DF5081</strain>
    </source>
</reference>
<reference evidence="1" key="2">
    <citation type="submission" date="2022-06" db="UniProtKB">
        <authorList>
            <consortium name="EnsemblMetazoa"/>
        </authorList>
    </citation>
    <scope>IDENTIFICATION</scope>
    <source>
        <strain evidence="1">DF5081</strain>
    </source>
</reference>
<evidence type="ECO:0000313" key="1">
    <source>
        <dbReference type="EnsemblMetazoa" id="CJA25489.1"/>
    </source>
</evidence>